<dbReference type="PROSITE" id="PS52012">
    <property type="entry name" value="CFEM"/>
    <property type="match status" value="1"/>
</dbReference>
<dbReference type="GO" id="GO:0046872">
    <property type="term" value="F:metal ion binding"/>
    <property type="evidence" value="ECO:0007669"/>
    <property type="project" value="UniProtKB-UniRule"/>
</dbReference>
<feature type="chain" id="PRO_5008650872" description="CFEM domain-containing protein" evidence="11">
    <location>
        <begin position="18"/>
        <end position="231"/>
    </location>
</feature>
<feature type="compositionally biased region" description="Low complexity" evidence="10">
    <location>
        <begin position="101"/>
        <end position="130"/>
    </location>
</feature>
<evidence type="ECO:0000256" key="9">
    <source>
        <dbReference type="PROSITE-ProRule" id="PRU01356"/>
    </source>
</evidence>
<protein>
    <recommendedName>
        <fullName evidence="12">CFEM domain-containing protein</fullName>
    </recommendedName>
</protein>
<comment type="subcellular location">
    <subcellularLocation>
        <location evidence="1">Membrane</location>
        <topology evidence="1">Lipid-anchor</topology>
        <topology evidence="1">GPI-anchor</topology>
    </subcellularLocation>
    <subcellularLocation>
        <location evidence="2">Secreted</location>
    </subcellularLocation>
</comment>
<keyword evidence="5" id="KW-0325">Glycoprotein</keyword>
<evidence type="ECO:0000256" key="4">
    <source>
        <dbReference type="ARBA" id="ARBA00022525"/>
    </source>
</evidence>
<keyword evidence="9" id="KW-0349">Heme</keyword>
<evidence type="ECO:0000256" key="6">
    <source>
        <dbReference type="ARBA" id="ARBA00022729"/>
    </source>
</evidence>
<dbReference type="OrthoDB" id="3065412at2759"/>
<feature type="disulfide bond" evidence="9">
    <location>
        <begin position="34"/>
        <end position="74"/>
    </location>
</feature>
<keyword evidence="14" id="KW-1185">Reference proteome</keyword>
<name>A0A1C1CKS4_9EURO</name>
<keyword evidence="9" id="KW-0479">Metal-binding</keyword>
<evidence type="ECO:0000259" key="12">
    <source>
        <dbReference type="PROSITE" id="PS52012"/>
    </source>
</evidence>
<evidence type="ECO:0000313" key="14">
    <source>
        <dbReference type="Proteomes" id="UP000094526"/>
    </source>
</evidence>
<keyword evidence="7 9" id="KW-1015">Disulfide bond</keyword>
<proteinExistence type="inferred from homology"/>
<keyword evidence="5" id="KW-0336">GPI-anchor</keyword>
<comment type="similarity">
    <text evidence="3">Belongs to the RBT5 family.</text>
</comment>
<evidence type="ECO:0000256" key="2">
    <source>
        <dbReference type="ARBA" id="ARBA00004613"/>
    </source>
</evidence>
<keyword evidence="8" id="KW-0449">Lipoprotein</keyword>
<dbReference type="VEuPathDB" id="FungiDB:G647_02810"/>
<dbReference type="GO" id="GO:0005576">
    <property type="term" value="C:extracellular region"/>
    <property type="evidence" value="ECO:0007669"/>
    <property type="project" value="UniProtKB-SubCell"/>
</dbReference>
<evidence type="ECO:0000256" key="7">
    <source>
        <dbReference type="ARBA" id="ARBA00023157"/>
    </source>
</evidence>
<evidence type="ECO:0000256" key="11">
    <source>
        <dbReference type="SAM" id="SignalP"/>
    </source>
</evidence>
<dbReference type="SMART" id="SM00747">
    <property type="entry name" value="CFEM"/>
    <property type="match status" value="1"/>
</dbReference>
<dbReference type="Proteomes" id="UP000094526">
    <property type="component" value="Unassembled WGS sequence"/>
</dbReference>
<dbReference type="InterPro" id="IPR008427">
    <property type="entry name" value="Extracellular_membr_CFEM_dom"/>
</dbReference>
<dbReference type="STRING" id="86049.A0A1C1CKS4"/>
<keyword evidence="4" id="KW-0964">Secreted</keyword>
<evidence type="ECO:0000256" key="1">
    <source>
        <dbReference type="ARBA" id="ARBA00004589"/>
    </source>
</evidence>
<evidence type="ECO:0000256" key="8">
    <source>
        <dbReference type="ARBA" id="ARBA00023288"/>
    </source>
</evidence>
<feature type="binding site" description="axial binding residue" evidence="9">
    <location>
        <position position="52"/>
    </location>
    <ligand>
        <name>heme</name>
        <dbReference type="ChEBI" id="CHEBI:30413"/>
    </ligand>
    <ligandPart>
        <name>Fe</name>
        <dbReference type="ChEBI" id="CHEBI:18248"/>
    </ligandPart>
</feature>
<feature type="disulfide bond" evidence="9">
    <location>
        <begin position="48"/>
        <end position="55"/>
    </location>
</feature>
<feature type="domain" description="CFEM" evidence="12">
    <location>
        <begin position="1"/>
        <end position="117"/>
    </location>
</feature>
<accession>A0A1C1CKS4</accession>
<dbReference type="EMBL" id="LGRB01000011">
    <property type="protein sequence ID" value="OCT49115.1"/>
    <property type="molecule type" value="Genomic_DNA"/>
</dbReference>
<comment type="caution">
    <text evidence="9">Lacks conserved residue(s) required for the propagation of feature annotation.</text>
</comment>
<evidence type="ECO:0000313" key="13">
    <source>
        <dbReference type="EMBL" id="OCT49115.1"/>
    </source>
</evidence>
<dbReference type="Pfam" id="PF05730">
    <property type="entry name" value="CFEM"/>
    <property type="match status" value="1"/>
</dbReference>
<gene>
    <name evidence="13" type="ORF">CLCR_05087</name>
</gene>
<reference evidence="14" key="1">
    <citation type="submission" date="2015-07" db="EMBL/GenBank/DDBJ databases">
        <authorList>
            <person name="Teixeira M.M."/>
            <person name="Souza R.C."/>
            <person name="Almeida L.G."/>
            <person name="Vicente V.A."/>
            <person name="de Hoog S."/>
            <person name="Bocca A.L."/>
            <person name="de Almeida S.R."/>
            <person name="Vasconcelos A.T."/>
            <person name="Felipe M.S."/>
        </authorList>
    </citation>
    <scope>NUCLEOTIDE SEQUENCE [LARGE SCALE GENOMIC DNA]</scope>
    <source>
        <strain evidence="14">KSF</strain>
    </source>
</reference>
<sequence>MHSQIFTALLLTALTQAMPQAPADTSALAGLPACAQDAANSALGSSGCAANDKDCICSSQPFIAAITTAVTQTCTAQDVQAALIFAQTYCGAALGAGDSSASSSSSGPAATGDAAATSDSAAPPSSPSATEDNSDHTGGASTTTVPSTVTATTSVPGPSVSVSTVSEASVTDTMPSGVVMTTTQCTTTTTVMTTPAKTMSYNATYTGAAVKSVGQGIMAAVVGVAGAVALL</sequence>
<organism evidence="13 14">
    <name type="scientific">Cladophialophora carrionii</name>
    <dbReference type="NCBI Taxonomy" id="86049"/>
    <lineage>
        <taxon>Eukaryota</taxon>
        <taxon>Fungi</taxon>
        <taxon>Dikarya</taxon>
        <taxon>Ascomycota</taxon>
        <taxon>Pezizomycotina</taxon>
        <taxon>Eurotiomycetes</taxon>
        <taxon>Chaetothyriomycetidae</taxon>
        <taxon>Chaetothyriales</taxon>
        <taxon>Herpotrichiellaceae</taxon>
        <taxon>Cladophialophora</taxon>
    </lineage>
</organism>
<keyword evidence="5" id="KW-0472">Membrane</keyword>
<dbReference type="VEuPathDB" id="FungiDB:CLCR_05087"/>
<comment type="caution">
    <text evidence="13">The sequence shown here is derived from an EMBL/GenBank/DDBJ whole genome shotgun (WGS) entry which is preliminary data.</text>
</comment>
<evidence type="ECO:0000256" key="10">
    <source>
        <dbReference type="SAM" id="MobiDB-lite"/>
    </source>
</evidence>
<feature type="signal peptide" evidence="11">
    <location>
        <begin position="1"/>
        <end position="17"/>
    </location>
</feature>
<keyword evidence="6 11" id="KW-0732">Signal</keyword>
<evidence type="ECO:0000256" key="3">
    <source>
        <dbReference type="ARBA" id="ARBA00010031"/>
    </source>
</evidence>
<dbReference type="AlphaFoldDB" id="A0A1C1CKS4"/>
<feature type="region of interest" description="Disordered" evidence="10">
    <location>
        <begin position="101"/>
        <end position="162"/>
    </location>
</feature>
<feature type="disulfide bond" evidence="9">
    <location>
        <begin position="57"/>
        <end position="90"/>
    </location>
</feature>
<feature type="compositionally biased region" description="Low complexity" evidence="10">
    <location>
        <begin position="137"/>
        <end position="162"/>
    </location>
</feature>
<dbReference type="GO" id="GO:0098552">
    <property type="term" value="C:side of membrane"/>
    <property type="evidence" value="ECO:0007669"/>
    <property type="project" value="UniProtKB-KW"/>
</dbReference>
<evidence type="ECO:0000256" key="5">
    <source>
        <dbReference type="ARBA" id="ARBA00022622"/>
    </source>
</evidence>
<keyword evidence="9" id="KW-0408">Iron</keyword>